<organism evidence="6 7">
    <name type="scientific">Macrostomum lignano</name>
    <dbReference type="NCBI Taxonomy" id="282301"/>
    <lineage>
        <taxon>Eukaryota</taxon>
        <taxon>Metazoa</taxon>
        <taxon>Spiralia</taxon>
        <taxon>Lophotrochozoa</taxon>
        <taxon>Platyhelminthes</taxon>
        <taxon>Rhabditophora</taxon>
        <taxon>Macrostomorpha</taxon>
        <taxon>Macrostomida</taxon>
        <taxon>Macrostomidae</taxon>
        <taxon>Macrostomum</taxon>
    </lineage>
</organism>
<dbReference type="GO" id="GO:0001682">
    <property type="term" value="P:tRNA 5'-leader removal"/>
    <property type="evidence" value="ECO:0007669"/>
    <property type="project" value="InterPro"/>
</dbReference>
<dbReference type="InterPro" id="IPR016848">
    <property type="entry name" value="RNase_P/MRP_Rpp29-subunit"/>
</dbReference>
<dbReference type="InterPro" id="IPR036980">
    <property type="entry name" value="RNase_P/MRP_Rpp29_sf"/>
</dbReference>
<dbReference type="OrthoDB" id="124041at2759"/>
<comment type="similarity">
    <text evidence="3">Belongs to the eukaryotic/archaeal RNase P protein component 1 family.</text>
</comment>
<dbReference type="InterPro" id="IPR023534">
    <property type="entry name" value="Rof/RNase_P-like"/>
</dbReference>
<evidence type="ECO:0000256" key="4">
    <source>
        <dbReference type="ARBA" id="ARBA00016225"/>
    </source>
</evidence>
<dbReference type="PANTHER" id="PTHR13348">
    <property type="entry name" value="RIBONUCLEASE P SUBUNIT P29"/>
    <property type="match status" value="1"/>
</dbReference>
<dbReference type="Pfam" id="PF01868">
    <property type="entry name" value="RNase_P-MRP_p29"/>
    <property type="match status" value="1"/>
</dbReference>
<dbReference type="GO" id="GO:0033204">
    <property type="term" value="F:ribonuclease P RNA binding"/>
    <property type="evidence" value="ECO:0007669"/>
    <property type="project" value="InterPro"/>
</dbReference>
<dbReference type="EMBL" id="NIVC01002144">
    <property type="protein sequence ID" value="PAA60504.1"/>
    <property type="molecule type" value="Genomic_DNA"/>
</dbReference>
<keyword evidence="7" id="KW-1185">Reference proteome</keyword>
<dbReference type="PANTHER" id="PTHR13348:SF0">
    <property type="entry name" value="RIBONUCLEASE P PROTEIN SUBUNIT P29"/>
    <property type="match status" value="1"/>
</dbReference>
<comment type="subcellular location">
    <subcellularLocation>
        <location evidence="2">Nucleus</location>
    </subcellularLocation>
</comment>
<dbReference type="InterPro" id="IPR002730">
    <property type="entry name" value="Rpp29/RNP1"/>
</dbReference>
<evidence type="ECO:0000313" key="6">
    <source>
        <dbReference type="EMBL" id="PAA60504.1"/>
    </source>
</evidence>
<dbReference type="AlphaFoldDB" id="A0A267EHQ5"/>
<dbReference type="SMART" id="SM00538">
    <property type="entry name" value="POP4"/>
    <property type="match status" value="1"/>
</dbReference>
<dbReference type="SUPFAM" id="SSF101744">
    <property type="entry name" value="Rof/RNase P subunit-like"/>
    <property type="match status" value="1"/>
</dbReference>
<evidence type="ECO:0000256" key="2">
    <source>
        <dbReference type="ARBA" id="ARBA00004123"/>
    </source>
</evidence>
<dbReference type="GO" id="GO:0000172">
    <property type="term" value="C:ribonuclease MRP complex"/>
    <property type="evidence" value="ECO:0007669"/>
    <property type="project" value="InterPro"/>
</dbReference>
<dbReference type="GO" id="GO:0006364">
    <property type="term" value="P:rRNA processing"/>
    <property type="evidence" value="ECO:0007669"/>
    <property type="project" value="TreeGrafter"/>
</dbReference>
<dbReference type="Gene3D" id="2.30.30.210">
    <property type="entry name" value="Ribonuclease P/MRP, subunit p29"/>
    <property type="match status" value="1"/>
</dbReference>
<name>A0A267EHQ5_9PLAT</name>
<evidence type="ECO:0000256" key="5">
    <source>
        <dbReference type="ARBA" id="ARBA00046486"/>
    </source>
</evidence>
<protein>
    <recommendedName>
        <fullName evidence="4">Ribonuclease P protein subunit p29</fullName>
    </recommendedName>
</protein>
<comment type="subunit">
    <text evidence="5">Component of nuclear RNase P and RNase MRP ribonucleoproteins. RNase P consists of a catalytic RNA moiety and 10 different protein chains; POP1, POP4, POP5, POP7, RPP14, RPP21, RPP25, RPP30, RPP38 and RPP40. Within the RNase P complex, POP1, POP7 and RPP25 form the 'finger' subcomplex, POP5, RPP14, RPP40 and homodimeric RPP30 form the 'palm' subcomplex, and RPP21, POP4 and RPP38 form the 'wrist' subcomplex. All subunits of the RNase P complex interact with the catalytic RNA. Several subunits of RNase P are also part of the RNase MRP complex. RNase MRP consists of a catalytic RNA moiety and about 8 protein subunits; POP1, POP7, RPP25, RPP30, RPP38, RPP40 and possibly also POP4 and POP5.</text>
</comment>
<comment type="function">
    <text evidence="1">Component of ribonuclease P, a ribonucleoprotein complex that generates mature tRNA molecules by cleaving their 5'-ends.</text>
</comment>
<accession>A0A267EHQ5</accession>
<proteinExistence type="inferred from homology"/>
<feature type="non-terminal residue" evidence="6">
    <location>
        <position position="1"/>
    </location>
</feature>
<evidence type="ECO:0000256" key="1">
    <source>
        <dbReference type="ARBA" id="ARBA00002435"/>
    </source>
</evidence>
<dbReference type="GO" id="GO:0005634">
    <property type="term" value="C:nucleus"/>
    <property type="evidence" value="ECO:0007669"/>
    <property type="project" value="UniProtKB-SubCell"/>
</dbReference>
<gene>
    <name evidence="6" type="ORF">BOX15_Mlig033610g1</name>
</gene>
<dbReference type="STRING" id="282301.A0A267EHQ5"/>
<comment type="caution">
    <text evidence="6">The sequence shown here is derived from an EMBL/GenBank/DDBJ whole genome shotgun (WGS) entry which is preliminary data.</text>
</comment>
<dbReference type="GO" id="GO:0030677">
    <property type="term" value="C:ribonuclease P complex"/>
    <property type="evidence" value="ECO:0007669"/>
    <property type="project" value="InterPro"/>
</dbReference>
<dbReference type="Proteomes" id="UP000215902">
    <property type="component" value="Unassembled WGS sequence"/>
</dbReference>
<evidence type="ECO:0000256" key="3">
    <source>
        <dbReference type="ARBA" id="ARBA00006181"/>
    </source>
</evidence>
<sequence>LPNIAIGVVRIAASYCMDQDHELPLPAYARESLGLTHLTSDQRIAAVRSFVRARVVRNDSKAEIAHRDVLFTGRPSPARRPCRERSRVSRNRTVPGRALAKRIELYSVKKIEFSLAEQMHHMWLEYAKDCLGQQLDRLNAADSSSTVKHQQQLLQQLSEAALRLDLTGARMLVAHASTASQIGLSGICVMETKLSFRLAAPPHGRVLTIPKVGTTLHVELGSVRLTLFASQLTVRPAERATKRFRSGQRPPLVHFDSLLEKAAADAAVSAD</sequence>
<evidence type="ECO:0000313" key="7">
    <source>
        <dbReference type="Proteomes" id="UP000215902"/>
    </source>
</evidence>
<reference evidence="6 7" key="1">
    <citation type="submission" date="2017-06" db="EMBL/GenBank/DDBJ databases">
        <title>A platform for efficient transgenesis in Macrostomum lignano, a flatworm model organism for stem cell research.</title>
        <authorList>
            <person name="Berezikov E."/>
        </authorList>
    </citation>
    <scope>NUCLEOTIDE SEQUENCE [LARGE SCALE GENOMIC DNA]</scope>
    <source>
        <strain evidence="6">DV1</strain>
        <tissue evidence="6">Whole organism</tissue>
    </source>
</reference>